<keyword evidence="7 9" id="KW-0234">DNA repair</keyword>
<reference evidence="14" key="1">
    <citation type="submission" date="2020-01" db="EMBL/GenBank/DDBJ databases">
        <title>Caldichromatium gen. nov., sp. nov., a thermophilic purple sulfur bacterium member of the family Chromatiaceae isolated from Nakabusa hot spring, Japan.</title>
        <authorList>
            <person name="Saini M.K."/>
            <person name="Hanada S."/>
            <person name="Tank M."/>
        </authorList>
    </citation>
    <scope>NUCLEOTIDE SEQUENCE [LARGE SCALE GENOMIC DNA]</scope>
    <source>
        <strain evidence="14">No.7</strain>
    </source>
</reference>
<dbReference type="GO" id="GO:0030983">
    <property type="term" value="F:mismatched DNA binding"/>
    <property type="evidence" value="ECO:0007669"/>
    <property type="project" value="InterPro"/>
</dbReference>
<dbReference type="InterPro" id="IPR007861">
    <property type="entry name" value="DNA_mismatch_repair_MutS_clamp"/>
</dbReference>
<dbReference type="SMART" id="SM00534">
    <property type="entry name" value="MUTSac"/>
    <property type="match status" value="1"/>
</dbReference>
<dbReference type="FunFam" id="3.40.50.300:FF:000283">
    <property type="entry name" value="DNA mismatch repair protein MutS"/>
    <property type="match status" value="1"/>
</dbReference>
<dbReference type="PROSITE" id="PS00486">
    <property type="entry name" value="DNA_MISMATCH_REPAIR_2"/>
    <property type="match status" value="1"/>
</dbReference>
<organism evidence="13 14">
    <name type="scientific">Caldichromatium japonicum</name>
    <dbReference type="NCBI Taxonomy" id="2699430"/>
    <lineage>
        <taxon>Bacteria</taxon>
        <taxon>Pseudomonadati</taxon>
        <taxon>Pseudomonadota</taxon>
        <taxon>Gammaproteobacteria</taxon>
        <taxon>Chromatiales</taxon>
        <taxon>Chromatiaceae</taxon>
        <taxon>Caldichromatium</taxon>
    </lineage>
</organism>
<dbReference type="Pfam" id="PF05190">
    <property type="entry name" value="MutS_IV"/>
    <property type="match status" value="1"/>
</dbReference>
<evidence type="ECO:0000256" key="1">
    <source>
        <dbReference type="ARBA" id="ARBA00006271"/>
    </source>
</evidence>
<evidence type="ECO:0000256" key="8">
    <source>
        <dbReference type="ARBA" id="ARBA00024647"/>
    </source>
</evidence>
<feature type="binding site" evidence="9">
    <location>
        <begin position="604"/>
        <end position="611"/>
    </location>
    <ligand>
        <name>ATP</name>
        <dbReference type="ChEBI" id="CHEBI:30616"/>
    </ligand>
</feature>
<dbReference type="InterPro" id="IPR017261">
    <property type="entry name" value="DNA_mismatch_repair_MutS/MSH"/>
</dbReference>
<evidence type="ECO:0000256" key="5">
    <source>
        <dbReference type="ARBA" id="ARBA00022840"/>
    </source>
</evidence>
<dbReference type="FunFam" id="3.40.1170.10:FF:000001">
    <property type="entry name" value="DNA mismatch repair protein MutS"/>
    <property type="match status" value="1"/>
</dbReference>
<evidence type="ECO:0000313" key="14">
    <source>
        <dbReference type="Proteomes" id="UP000502699"/>
    </source>
</evidence>
<dbReference type="SUPFAM" id="SSF52540">
    <property type="entry name" value="P-loop containing nucleoside triphosphate hydrolases"/>
    <property type="match status" value="1"/>
</dbReference>
<comment type="similarity">
    <text evidence="1 9 10">Belongs to the DNA mismatch repair MutS family.</text>
</comment>
<evidence type="ECO:0000256" key="11">
    <source>
        <dbReference type="SAM" id="MobiDB-lite"/>
    </source>
</evidence>
<evidence type="ECO:0000256" key="6">
    <source>
        <dbReference type="ARBA" id="ARBA00023125"/>
    </source>
</evidence>
<feature type="domain" description="DNA mismatch repair proteins mutS family" evidence="12">
    <location>
        <begin position="678"/>
        <end position="694"/>
    </location>
</feature>
<dbReference type="SUPFAM" id="SSF48334">
    <property type="entry name" value="DNA repair protein MutS, domain III"/>
    <property type="match status" value="1"/>
</dbReference>
<evidence type="ECO:0000256" key="7">
    <source>
        <dbReference type="ARBA" id="ARBA00023204"/>
    </source>
</evidence>
<dbReference type="GO" id="GO:0005524">
    <property type="term" value="F:ATP binding"/>
    <property type="evidence" value="ECO:0007669"/>
    <property type="project" value="UniProtKB-UniRule"/>
</dbReference>
<dbReference type="SUPFAM" id="SSF55271">
    <property type="entry name" value="DNA repair protein MutS, domain I"/>
    <property type="match status" value="1"/>
</dbReference>
<evidence type="ECO:0000256" key="2">
    <source>
        <dbReference type="ARBA" id="ARBA00021982"/>
    </source>
</evidence>
<dbReference type="RefSeq" id="WP_166272561.1">
    <property type="nucleotide sequence ID" value="NZ_CP048029.1"/>
</dbReference>
<dbReference type="InterPro" id="IPR007860">
    <property type="entry name" value="DNA_mmatch_repair_MutS_con_dom"/>
</dbReference>
<evidence type="ECO:0000256" key="9">
    <source>
        <dbReference type="HAMAP-Rule" id="MF_00096"/>
    </source>
</evidence>
<evidence type="ECO:0000256" key="3">
    <source>
        <dbReference type="ARBA" id="ARBA00022741"/>
    </source>
</evidence>
<dbReference type="GO" id="GO:0006298">
    <property type="term" value="P:mismatch repair"/>
    <property type="evidence" value="ECO:0007669"/>
    <property type="project" value="UniProtKB-UniRule"/>
</dbReference>
<proteinExistence type="inferred from homology"/>
<dbReference type="Gene3D" id="6.10.140.430">
    <property type="match status" value="1"/>
</dbReference>
<accession>A0A6G7VGF8</accession>
<dbReference type="Pfam" id="PF05188">
    <property type="entry name" value="MutS_II"/>
    <property type="match status" value="1"/>
</dbReference>
<dbReference type="InterPro" id="IPR016151">
    <property type="entry name" value="DNA_mismatch_repair_MutS_N"/>
</dbReference>
<keyword evidence="6 9" id="KW-0238">DNA-binding</keyword>
<dbReference type="PANTHER" id="PTHR11361">
    <property type="entry name" value="DNA MISMATCH REPAIR PROTEIN MUTS FAMILY MEMBER"/>
    <property type="match status" value="1"/>
</dbReference>
<dbReference type="InterPro" id="IPR007696">
    <property type="entry name" value="DNA_mismatch_repair_MutS_core"/>
</dbReference>
<dbReference type="SMART" id="SM00533">
    <property type="entry name" value="MUTSd"/>
    <property type="match status" value="1"/>
</dbReference>
<dbReference type="NCBIfam" id="NF003810">
    <property type="entry name" value="PRK05399.1"/>
    <property type="match status" value="1"/>
</dbReference>
<dbReference type="InterPro" id="IPR036187">
    <property type="entry name" value="DNA_mismatch_repair_MutS_sf"/>
</dbReference>
<dbReference type="InterPro" id="IPR007695">
    <property type="entry name" value="DNA_mismatch_repair_MutS-lik_N"/>
</dbReference>
<sequence>MMRQYLRIKAQYPDQLLFYRMGDFYELFYEDAERAARLLDITLTRRGMSAGQPIPMAGIPYHAIEQYLARLVRQGVSVVICEQIGDPASAKGPVERAVTRIVTPGTLTDEGLLDERSENLLVAIAEDRDAWGIASLELSSGRFTVLEVQTYESLLSELERLRPAEILLSEDSTLGTALKPVRNFTRRPPWHFDPESAERLLCEQFSTRDLIGFGCAELRLAIGAAGCLLTYVRETQRTALPHLWGLTTERRDEALILDAATRRNLEIMDSLSGHPEHTLIGVLDRTVTPMGSRLLKRWLSRPLRTRAAIEERQAAIAALLTAGRVASVRELLAGVGDLERILARIALGSARPRDLVVLRDSLTVLPELRVMLADTPDPLLARSQAEIGEHPDVLDLLRRAIIDQPPLSIRDGGVIARGYDAELDQLRDLAENADRFLLELEVRERARTGIPNLKVGYHRVHGYYLELARTQADQVPPDYVRRQTLKGVERYLTPELKRFEDQILSSRERALAREKWLYEDLLGRMRAQLEPLQTTAAAVARVDVLANLAERAFSLNWTRPELTDRQVIEIQGGRHPVVEQASDAPFVPNDLRLHAKRRLLIITGPNMGGKSTYMRQTALIVLLAYAGSFVPAGRALIGPIDRIFSRIGASDDLAGGRSTFMVEMQETANILNNATAQSLVLMDEIGRGTSTFDGLALAWSCAIELATRIGAYGLFATHYFELTTLPEEYPVAANVHLDAVEHGQTIIFMHALREGPASQSYGLAVAALAGVPPAVIARARERLRELEENAHRHSRHHSRQLSLFPPESRTRAEPAEHPVCAALRNIDPDTLSPRAALETLYRLRALLNEPEQTGQGKVRRQRPARTL</sequence>
<keyword evidence="4 9" id="KW-0227">DNA damage</keyword>
<dbReference type="EMBL" id="CP048029">
    <property type="protein sequence ID" value="QIK39163.1"/>
    <property type="molecule type" value="Genomic_DNA"/>
</dbReference>
<evidence type="ECO:0000259" key="12">
    <source>
        <dbReference type="PROSITE" id="PS00486"/>
    </source>
</evidence>
<dbReference type="InterPro" id="IPR005748">
    <property type="entry name" value="DNA_mismatch_repair_MutS"/>
</dbReference>
<keyword evidence="3 9" id="KW-0547">Nucleotide-binding</keyword>
<dbReference type="NCBIfam" id="TIGR01070">
    <property type="entry name" value="mutS1"/>
    <property type="match status" value="1"/>
</dbReference>
<keyword evidence="14" id="KW-1185">Reference proteome</keyword>
<protein>
    <recommendedName>
        <fullName evidence="2 9">DNA mismatch repair protein MutS</fullName>
    </recommendedName>
</protein>
<dbReference type="GO" id="GO:0005829">
    <property type="term" value="C:cytosol"/>
    <property type="evidence" value="ECO:0007669"/>
    <property type="project" value="TreeGrafter"/>
</dbReference>
<name>A0A6G7VGF8_9GAMM</name>
<dbReference type="CDD" id="cd03284">
    <property type="entry name" value="ABC_MutS1"/>
    <property type="match status" value="1"/>
</dbReference>
<dbReference type="Gene3D" id="1.10.1420.10">
    <property type="match status" value="2"/>
</dbReference>
<dbReference type="GO" id="GO:0003684">
    <property type="term" value="F:damaged DNA binding"/>
    <property type="evidence" value="ECO:0007669"/>
    <property type="project" value="UniProtKB-UniRule"/>
</dbReference>
<dbReference type="Gene3D" id="3.40.1170.10">
    <property type="entry name" value="DNA repair protein MutS, domain I"/>
    <property type="match status" value="1"/>
</dbReference>
<dbReference type="InterPro" id="IPR036678">
    <property type="entry name" value="MutS_con_dom_sf"/>
</dbReference>
<dbReference type="Proteomes" id="UP000502699">
    <property type="component" value="Chromosome"/>
</dbReference>
<dbReference type="InterPro" id="IPR000432">
    <property type="entry name" value="DNA_mismatch_repair_MutS_C"/>
</dbReference>
<dbReference type="PIRSF" id="PIRSF037677">
    <property type="entry name" value="DNA_mis_repair_Msh6"/>
    <property type="match status" value="1"/>
</dbReference>
<dbReference type="Pfam" id="PF05192">
    <property type="entry name" value="MutS_III"/>
    <property type="match status" value="1"/>
</dbReference>
<dbReference type="HAMAP" id="MF_00096">
    <property type="entry name" value="MutS"/>
    <property type="match status" value="1"/>
</dbReference>
<dbReference type="Gene3D" id="3.40.50.300">
    <property type="entry name" value="P-loop containing nucleotide triphosphate hydrolases"/>
    <property type="match status" value="1"/>
</dbReference>
<dbReference type="Pfam" id="PF00488">
    <property type="entry name" value="MutS_V"/>
    <property type="match status" value="1"/>
</dbReference>
<dbReference type="PANTHER" id="PTHR11361:SF34">
    <property type="entry name" value="DNA MISMATCH REPAIR PROTEIN MSH1, MITOCHONDRIAL"/>
    <property type="match status" value="1"/>
</dbReference>
<dbReference type="InterPro" id="IPR027417">
    <property type="entry name" value="P-loop_NTPase"/>
</dbReference>
<keyword evidence="5 9" id="KW-0067">ATP-binding</keyword>
<dbReference type="GO" id="GO:0140664">
    <property type="term" value="F:ATP-dependent DNA damage sensor activity"/>
    <property type="evidence" value="ECO:0007669"/>
    <property type="project" value="InterPro"/>
</dbReference>
<dbReference type="AlphaFoldDB" id="A0A6G7VGF8"/>
<gene>
    <name evidence="9 13" type="primary">mutS</name>
    <name evidence="13" type="ORF">GWK36_08555</name>
</gene>
<dbReference type="InterPro" id="IPR045076">
    <property type="entry name" value="MutS"/>
</dbReference>
<evidence type="ECO:0000256" key="10">
    <source>
        <dbReference type="RuleBase" id="RU003756"/>
    </source>
</evidence>
<dbReference type="SUPFAM" id="SSF53150">
    <property type="entry name" value="DNA repair protein MutS, domain II"/>
    <property type="match status" value="1"/>
</dbReference>
<dbReference type="KEGG" id="cjap:GWK36_08555"/>
<comment type="function">
    <text evidence="8 9">This protein is involved in the repair of mismatches in DNA. It is possible that it carries out the mismatch recognition step. This protein has a weak ATPase activity.</text>
</comment>
<dbReference type="Gene3D" id="3.30.420.110">
    <property type="entry name" value="MutS, connector domain"/>
    <property type="match status" value="1"/>
</dbReference>
<evidence type="ECO:0000313" key="13">
    <source>
        <dbReference type="EMBL" id="QIK39163.1"/>
    </source>
</evidence>
<feature type="region of interest" description="Disordered" evidence="11">
    <location>
        <begin position="788"/>
        <end position="814"/>
    </location>
</feature>
<evidence type="ECO:0000256" key="4">
    <source>
        <dbReference type="ARBA" id="ARBA00022763"/>
    </source>
</evidence>
<dbReference type="FunFam" id="1.10.1420.10:FF:000002">
    <property type="entry name" value="DNA mismatch repair protein MutS"/>
    <property type="match status" value="1"/>
</dbReference>
<dbReference type="Pfam" id="PF01624">
    <property type="entry name" value="MutS_I"/>
    <property type="match status" value="1"/>
</dbReference>